<evidence type="ECO:0000313" key="3">
    <source>
        <dbReference type="Proteomes" id="UP000184088"/>
    </source>
</evidence>
<dbReference type="PROSITE" id="PS51464">
    <property type="entry name" value="SIS"/>
    <property type="match status" value="1"/>
</dbReference>
<dbReference type="SUPFAM" id="SSF53697">
    <property type="entry name" value="SIS domain"/>
    <property type="match status" value="1"/>
</dbReference>
<feature type="domain" description="SIS" evidence="1">
    <location>
        <begin position="27"/>
        <end position="185"/>
    </location>
</feature>
<dbReference type="RefSeq" id="WP_073341715.1">
    <property type="nucleotide sequence ID" value="NZ_FQVH01000004.1"/>
</dbReference>
<dbReference type="Pfam" id="PF13580">
    <property type="entry name" value="SIS_2"/>
    <property type="match status" value="1"/>
</dbReference>
<dbReference type="Gene3D" id="3.40.50.10490">
    <property type="entry name" value="Glucose-6-phosphate isomerase like protein, domain 1"/>
    <property type="match status" value="1"/>
</dbReference>
<dbReference type="CDD" id="cd05006">
    <property type="entry name" value="SIS_GmhA"/>
    <property type="match status" value="1"/>
</dbReference>
<keyword evidence="2" id="KW-0413">Isomerase</keyword>
<evidence type="ECO:0000259" key="1">
    <source>
        <dbReference type="PROSITE" id="PS51464"/>
    </source>
</evidence>
<protein>
    <submittedName>
        <fullName evidence="2">D-sedoheptulose 7-phosphate isomerase</fullName>
    </submittedName>
</protein>
<dbReference type="AlphaFoldDB" id="A0A1M4VJC2"/>
<dbReference type="PANTHER" id="PTHR30390">
    <property type="entry name" value="SEDOHEPTULOSE 7-PHOSPHATE ISOMERASE / DNAA INITIATOR-ASSOCIATING FACTOR FOR REPLICATION INITIATION"/>
    <property type="match status" value="1"/>
</dbReference>
<proteinExistence type="predicted"/>
<dbReference type="InterPro" id="IPR046348">
    <property type="entry name" value="SIS_dom_sf"/>
</dbReference>
<dbReference type="GO" id="GO:1901135">
    <property type="term" value="P:carbohydrate derivative metabolic process"/>
    <property type="evidence" value="ECO:0007669"/>
    <property type="project" value="InterPro"/>
</dbReference>
<dbReference type="InterPro" id="IPR035461">
    <property type="entry name" value="GmhA/DiaA"/>
</dbReference>
<dbReference type="GO" id="GO:0097367">
    <property type="term" value="F:carbohydrate derivative binding"/>
    <property type="evidence" value="ECO:0007669"/>
    <property type="project" value="InterPro"/>
</dbReference>
<reference evidence="2 3" key="1">
    <citation type="submission" date="2016-11" db="EMBL/GenBank/DDBJ databases">
        <authorList>
            <person name="Jaros S."/>
            <person name="Januszkiewicz K."/>
            <person name="Wedrychowicz H."/>
        </authorList>
    </citation>
    <scope>NUCLEOTIDE SEQUENCE [LARGE SCALE GENOMIC DNA]</scope>
    <source>
        <strain evidence="2 3">DSM 17918</strain>
    </source>
</reference>
<dbReference type="EMBL" id="FQVH01000004">
    <property type="protein sequence ID" value="SHE68937.1"/>
    <property type="molecule type" value="Genomic_DNA"/>
</dbReference>
<dbReference type="InterPro" id="IPR001347">
    <property type="entry name" value="SIS_dom"/>
</dbReference>
<sequence length="185" mass="20813">MKEFIKRYLDELKRALDDLNPEEISKIIEVLKKAHENKKRIFVMGNGGSAATANHFTCDFGKNAIRDDDRRIKIISLSDNISYITAYGNDMGYEYVFVEQLKNLMEPGDIVIAISASGNSPNIIKAVEYAREKGSVVIGLTGGKGGKLKELADISVIANINTYEQIEDIHMIITHMIVYWFKSNH</sequence>
<evidence type="ECO:0000313" key="2">
    <source>
        <dbReference type="EMBL" id="SHE68937.1"/>
    </source>
</evidence>
<gene>
    <name evidence="2" type="ORF">SAMN02746089_00640</name>
</gene>
<name>A0A1M4VJC2_9THEO</name>
<dbReference type="STRING" id="1121256.SAMN02746089_00640"/>
<dbReference type="OrthoDB" id="9781311at2"/>
<dbReference type="PANTHER" id="PTHR30390:SF8">
    <property type="entry name" value="SUGAR ISOMERASE (SIS)"/>
    <property type="match status" value="1"/>
</dbReference>
<dbReference type="InterPro" id="IPR050099">
    <property type="entry name" value="SIS_GmhA/DiaA_subfam"/>
</dbReference>
<accession>A0A1M4VJC2</accession>
<dbReference type="Proteomes" id="UP000184088">
    <property type="component" value="Unassembled WGS sequence"/>
</dbReference>
<dbReference type="GO" id="GO:0016853">
    <property type="term" value="F:isomerase activity"/>
    <property type="evidence" value="ECO:0007669"/>
    <property type="project" value="UniProtKB-KW"/>
</dbReference>
<organism evidence="2 3">
    <name type="scientific">Caldanaerobius fijiensis DSM 17918</name>
    <dbReference type="NCBI Taxonomy" id="1121256"/>
    <lineage>
        <taxon>Bacteria</taxon>
        <taxon>Bacillati</taxon>
        <taxon>Bacillota</taxon>
        <taxon>Clostridia</taxon>
        <taxon>Thermoanaerobacterales</taxon>
        <taxon>Thermoanaerobacteraceae</taxon>
        <taxon>Caldanaerobius</taxon>
    </lineage>
</organism>
<keyword evidence="3" id="KW-1185">Reference proteome</keyword>